<protein>
    <submittedName>
        <fullName evidence="1">Uncharacterized protein</fullName>
    </submittedName>
</protein>
<dbReference type="Proteomes" id="UP000553632">
    <property type="component" value="Unassembled WGS sequence"/>
</dbReference>
<evidence type="ECO:0000313" key="1">
    <source>
        <dbReference type="EMBL" id="KAF4711078.1"/>
    </source>
</evidence>
<gene>
    <name evidence="1" type="ORF">FOZ63_008984</name>
</gene>
<dbReference type="AlphaFoldDB" id="A0A7J6QRT9"/>
<keyword evidence="2" id="KW-1185">Reference proteome</keyword>
<dbReference type="EMBL" id="JABANO010030922">
    <property type="protein sequence ID" value="KAF4711078.1"/>
    <property type="molecule type" value="Genomic_DNA"/>
</dbReference>
<organism evidence="1 2">
    <name type="scientific">Perkinsus olseni</name>
    <name type="common">Perkinsus atlanticus</name>
    <dbReference type="NCBI Taxonomy" id="32597"/>
    <lineage>
        <taxon>Eukaryota</taxon>
        <taxon>Sar</taxon>
        <taxon>Alveolata</taxon>
        <taxon>Perkinsozoa</taxon>
        <taxon>Perkinsea</taxon>
        <taxon>Perkinsida</taxon>
        <taxon>Perkinsidae</taxon>
        <taxon>Perkinsus</taxon>
    </lineage>
</organism>
<reference evidence="1 2" key="1">
    <citation type="submission" date="2020-04" db="EMBL/GenBank/DDBJ databases">
        <title>Perkinsus olseni comparative genomics.</title>
        <authorList>
            <person name="Bogema D.R."/>
        </authorList>
    </citation>
    <scope>NUCLEOTIDE SEQUENCE [LARGE SCALE GENOMIC DNA]</scope>
    <source>
        <strain evidence="1 2">ATCC PRA-207</strain>
    </source>
</reference>
<proteinExistence type="predicted"/>
<sequence length="119" mass="13452">MNCTVDWEDPISNAASELPFIPARSWADPAACLSENEIIRTTQAVMVVNTGSGWRMDRQYLNTIEKIQLQQWSHAKQGVHKLFKEEGDRGRRLALLSSVLGPIPPTFYRLHINVGCMPM</sequence>
<accession>A0A7J6QRT9</accession>
<evidence type="ECO:0000313" key="2">
    <source>
        <dbReference type="Proteomes" id="UP000553632"/>
    </source>
</evidence>
<comment type="caution">
    <text evidence="1">The sequence shown here is derived from an EMBL/GenBank/DDBJ whole genome shotgun (WGS) entry which is preliminary data.</text>
</comment>
<name>A0A7J6QRT9_PEROL</name>